<dbReference type="AlphaFoldDB" id="A0A6P8IBN9"/>
<dbReference type="Gene3D" id="2.60.40.10">
    <property type="entry name" value="Immunoglobulins"/>
    <property type="match status" value="2"/>
</dbReference>
<dbReference type="PROSITE" id="PS50835">
    <property type="entry name" value="IG_LIKE"/>
    <property type="match status" value="1"/>
</dbReference>
<dbReference type="InterPro" id="IPR007110">
    <property type="entry name" value="Ig-like_dom"/>
</dbReference>
<dbReference type="GO" id="GO:0016020">
    <property type="term" value="C:membrane"/>
    <property type="evidence" value="ECO:0007669"/>
    <property type="project" value="UniProtKB-SubCell"/>
</dbReference>
<feature type="transmembrane region" description="Helical" evidence="9">
    <location>
        <begin position="437"/>
        <end position="460"/>
    </location>
</feature>
<dbReference type="InParanoid" id="A0A6P8IBN9"/>
<evidence type="ECO:0000256" key="8">
    <source>
        <dbReference type="SAM" id="MobiDB-lite"/>
    </source>
</evidence>
<keyword evidence="11" id="KW-1185">Reference proteome</keyword>
<evidence type="ECO:0000256" key="9">
    <source>
        <dbReference type="SAM" id="Phobius"/>
    </source>
</evidence>
<feature type="compositionally biased region" description="Polar residues" evidence="8">
    <location>
        <begin position="466"/>
        <end position="478"/>
    </location>
</feature>
<gene>
    <name evidence="12" type="primary">LOC116300126</name>
</gene>
<dbReference type="InterPro" id="IPR036179">
    <property type="entry name" value="Ig-like_dom_sf"/>
</dbReference>
<dbReference type="RefSeq" id="XP_031564761.1">
    <property type="nucleotide sequence ID" value="XM_031708901.1"/>
</dbReference>
<keyword evidence="5 9" id="KW-0472">Membrane</keyword>
<proteinExistence type="predicted"/>
<keyword evidence="7" id="KW-0393">Immunoglobulin domain</keyword>
<dbReference type="InterPro" id="IPR000920">
    <property type="entry name" value="Myelin_P0-rel"/>
</dbReference>
<feature type="region of interest" description="Disordered" evidence="8">
    <location>
        <begin position="466"/>
        <end position="614"/>
    </location>
</feature>
<dbReference type="GeneID" id="116300126"/>
<accession>A0A6P8IBN9</accession>
<feature type="compositionally biased region" description="Basic and acidic residues" evidence="8">
    <location>
        <begin position="506"/>
        <end position="525"/>
    </location>
</feature>
<protein>
    <submittedName>
        <fullName evidence="12">Uncharacterized protein LOC116300126 isoform X1</fullName>
    </submittedName>
</protein>
<keyword evidence="6" id="KW-1015">Disulfide bond</keyword>
<dbReference type="SMART" id="SM00409">
    <property type="entry name" value="IG"/>
    <property type="match status" value="2"/>
</dbReference>
<dbReference type="CDD" id="cd00096">
    <property type="entry name" value="Ig"/>
    <property type="match status" value="1"/>
</dbReference>
<dbReference type="PANTHER" id="PTHR13869:SF24">
    <property type="entry name" value="BASEMENT MEMBRANE-SPECIFIC HEPARAN SULFATE PROTEOGLYCAN CORE PROTEIN-LIKE"/>
    <property type="match status" value="1"/>
</dbReference>
<dbReference type="InterPro" id="IPR003599">
    <property type="entry name" value="Ig_sub"/>
</dbReference>
<dbReference type="PANTHER" id="PTHR13869">
    <property type="entry name" value="MYELIN P0 RELATED"/>
    <property type="match status" value="1"/>
</dbReference>
<dbReference type="Proteomes" id="UP000515163">
    <property type="component" value="Unplaced"/>
</dbReference>
<evidence type="ECO:0000256" key="4">
    <source>
        <dbReference type="ARBA" id="ARBA00022989"/>
    </source>
</evidence>
<evidence type="ECO:0000256" key="3">
    <source>
        <dbReference type="ARBA" id="ARBA00022729"/>
    </source>
</evidence>
<evidence type="ECO:0000256" key="2">
    <source>
        <dbReference type="ARBA" id="ARBA00022692"/>
    </source>
</evidence>
<evidence type="ECO:0000256" key="1">
    <source>
        <dbReference type="ARBA" id="ARBA00004370"/>
    </source>
</evidence>
<evidence type="ECO:0000313" key="11">
    <source>
        <dbReference type="Proteomes" id="UP000515163"/>
    </source>
</evidence>
<dbReference type="OrthoDB" id="10386153at2759"/>
<organism evidence="11 12">
    <name type="scientific">Actinia tenebrosa</name>
    <name type="common">Australian red waratah sea anemone</name>
    <dbReference type="NCBI Taxonomy" id="6105"/>
    <lineage>
        <taxon>Eukaryota</taxon>
        <taxon>Metazoa</taxon>
        <taxon>Cnidaria</taxon>
        <taxon>Anthozoa</taxon>
        <taxon>Hexacorallia</taxon>
        <taxon>Actiniaria</taxon>
        <taxon>Actiniidae</taxon>
        <taxon>Actinia</taxon>
    </lineage>
</organism>
<evidence type="ECO:0000259" key="10">
    <source>
        <dbReference type="PROSITE" id="PS50835"/>
    </source>
</evidence>
<evidence type="ECO:0000256" key="5">
    <source>
        <dbReference type="ARBA" id="ARBA00023136"/>
    </source>
</evidence>
<dbReference type="KEGG" id="aten:116300126"/>
<keyword evidence="3" id="KW-0732">Signal</keyword>
<evidence type="ECO:0000256" key="7">
    <source>
        <dbReference type="ARBA" id="ARBA00023319"/>
    </source>
</evidence>
<feature type="domain" description="Ig-like" evidence="10">
    <location>
        <begin position="4"/>
        <end position="153"/>
    </location>
</feature>
<evidence type="ECO:0000313" key="12">
    <source>
        <dbReference type="RefSeq" id="XP_031564761.1"/>
    </source>
</evidence>
<dbReference type="InterPro" id="IPR013783">
    <property type="entry name" value="Ig-like_fold"/>
</dbReference>
<keyword evidence="2 9" id="KW-0812">Transmembrane</keyword>
<name>A0A6P8IBN9_ACTTE</name>
<sequence length="614" mass="68253">MCQPSISGASSFFVFKVQGSQGYQGSPPCLQSFCFRQGGMQSPFTKVPPSVLYVVSGQDARMMWDYNVSNRDAEFGSYSPTWYYINVTQIQIANEYKWSSPKWKWSILPTCPDRLKGRLRKESTATLVISSVTITDSGIYECGLTLTSGLYISSKVELFVTVLIPSPGPLTREVGQDVVFMINSTAMSEATWGVRDGDSNDLNPRLYRVFNPGSAFPDTKINSTSYAGRVSFVGDLTKGQAWFKITNLNINDTNQYNARIFLQGESSYRFSSTRLNVIQQVAPATTIPLQTSTRELSTSALSSKISPRPTSQVPQISNRSISIKVVKEVSGNLSDANSDAFKTFSENFLSEINIVYRNFDNFEEAKVTRVSENIIPVKFVVFFKNTIKPDEICAPLKDEVKDNKLGSLKIVPGSLGCSNEPSFPKNQSSSACTCTSIIAACTTIIIFLILVVVVLLFYIWRGRSNTGKGAESRGSSNIQDKDLESYENVHQVEDTSQRTTTKTARTRNEKEIYETIKENRNKDTAATKANVKSTRGPSVDAQGDVPPLPQHYQDLQIKATHPTPLYEPLKQRGDFGSKGELTPEDPKTYEHLQQSASGKEYQSLKRYKDSESKV</sequence>
<reference evidence="12" key="1">
    <citation type="submission" date="2025-08" db="UniProtKB">
        <authorList>
            <consortium name="RefSeq"/>
        </authorList>
    </citation>
    <scope>IDENTIFICATION</scope>
    <source>
        <tissue evidence="12">Tentacle</tissue>
    </source>
</reference>
<dbReference type="SUPFAM" id="SSF48726">
    <property type="entry name" value="Immunoglobulin"/>
    <property type="match status" value="1"/>
</dbReference>
<feature type="compositionally biased region" description="Basic and acidic residues" evidence="8">
    <location>
        <begin position="602"/>
        <end position="614"/>
    </location>
</feature>
<comment type="subcellular location">
    <subcellularLocation>
        <location evidence="1">Membrane</location>
    </subcellularLocation>
</comment>
<keyword evidence="4 9" id="KW-1133">Transmembrane helix</keyword>
<evidence type="ECO:0000256" key="6">
    <source>
        <dbReference type="ARBA" id="ARBA00023157"/>
    </source>
</evidence>